<proteinExistence type="predicted"/>
<evidence type="ECO:0000313" key="3">
    <source>
        <dbReference type="Proteomes" id="UP001457898"/>
    </source>
</evidence>
<gene>
    <name evidence="2" type="ORF">WMO65_25235</name>
</gene>
<name>A0ABV1DV80_9FIRM</name>
<sequence>MIAFNNNNDKRIGDECYIDGVDVYREYAADLKEFYMLPGAITLDYTENTGVSAFNVYSSALDGKGAVMVFYVCGNSEEDLQENISNLLVACRKCVIQTTASRFEYPAILTEYSDDDTGVEYYHLVTMNFIVIKRLPLVTHELTGNGSVKNLGNVESGMRMEITPTTATSSFKINGITVKNLKAKETFIIDGIEGKVTAGGINRFLDTDIIDFPKIRPGMNEIVMSANMPVKVSFYPVFM</sequence>
<organism evidence="2 3">
    <name type="scientific">Blautia caccae</name>
    <dbReference type="NCBI Taxonomy" id="3133175"/>
    <lineage>
        <taxon>Bacteria</taxon>
        <taxon>Bacillati</taxon>
        <taxon>Bacillota</taxon>
        <taxon>Clostridia</taxon>
        <taxon>Lachnospirales</taxon>
        <taxon>Lachnospiraceae</taxon>
        <taxon>Blautia</taxon>
    </lineage>
</organism>
<protein>
    <submittedName>
        <fullName evidence="2">Phage tail family protein</fullName>
    </submittedName>
</protein>
<evidence type="ECO:0000259" key="1">
    <source>
        <dbReference type="Pfam" id="PF22768"/>
    </source>
</evidence>
<dbReference type="EMBL" id="JBBMFP010000040">
    <property type="protein sequence ID" value="MEQ2434303.1"/>
    <property type="molecule type" value="Genomic_DNA"/>
</dbReference>
<reference evidence="2 3" key="1">
    <citation type="submission" date="2024-03" db="EMBL/GenBank/DDBJ databases">
        <title>Human intestinal bacterial collection.</title>
        <authorList>
            <person name="Pauvert C."/>
            <person name="Hitch T.C.A."/>
            <person name="Clavel T."/>
        </authorList>
    </citation>
    <scope>NUCLEOTIDE SEQUENCE [LARGE SCALE GENOMIC DNA]</scope>
    <source>
        <strain evidence="2 3">CLA-SR-H028</strain>
    </source>
</reference>
<feature type="domain" description="Siphovirus-type tail component C-terminal" evidence="1">
    <location>
        <begin position="152"/>
        <end position="236"/>
    </location>
</feature>
<keyword evidence="3" id="KW-1185">Reference proteome</keyword>
<accession>A0ABV1DV80</accession>
<dbReference type="Proteomes" id="UP001457898">
    <property type="component" value="Unassembled WGS sequence"/>
</dbReference>
<dbReference type="RefSeq" id="WP_256170795.1">
    <property type="nucleotide sequence ID" value="NZ_JBBMFP010000040.1"/>
</dbReference>
<dbReference type="InterPro" id="IPR054738">
    <property type="entry name" value="Siphovirus-type_tail_C"/>
</dbReference>
<evidence type="ECO:0000313" key="2">
    <source>
        <dbReference type="EMBL" id="MEQ2434303.1"/>
    </source>
</evidence>
<dbReference type="Pfam" id="PF22768">
    <property type="entry name" value="SPP1_Dit"/>
    <property type="match status" value="1"/>
</dbReference>
<comment type="caution">
    <text evidence="2">The sequence shown here is derived from an EMBL/GenBank/DDBJ whole genome shotgun (WGS) entry which is preliminary data.</text>
</comment>